<proteinExistence type="predicted"/>
<protein>
    <submittedName>
        <fullName evidence="1">Uncharacterized protein</fullName>
    </submittedName>
</protein>
<dbReference type="EMBL" id="JAHMUF010000001">
    <property type="protein sequence ID" value="KAG7196239.1"/>
    <property type="molecule type" value="Genomic_DNA"/>
</dbReference>
<evidence type="ECO:0000313" key="2">
    <source>
        <dbReference type="Proteomes" id="UP000790833"/>
    </source>
</evidence>
<dbReference type="GeneID" id="66113626"/>
<keyword evidence="2" id="KW-1185">Reference proteome</keyword>
<name>A0A9P7VEA0_9ASCO</name>
<dbReference type="RefSeq" id="XP_043051784.1">
    <property type="nucleotide sequence ID" value="XM_043191107.1"/>
</dbReference>
<evidence type="ECO:0000313" key="1">
    <source>
        <dbReference type="EMBL" id="KAG7196239.1"/>
    </source>
</evidence>
<gene>
    <name evidence="1" type="ORF">KQ657_000252</name>
</gene>
<reference evidence="1" key="1">
    <citation type="submission" date="2021-03" db="EMBL/GenBank/DDBJ databases">
        <authorList>
            <person name="Palmer J.M."/>
        </authorList>
    </citation>
    <scope>NUCLEOTIDE SEQUENCE</scope>
    <source>
        <strain evidence="1">ARV_011</strain>
    </source>
</reference>
<dbReference type="OrthoDB" id="5043642at2759"/>
<accession>A0A9P7VEA0</accession>
<organism evidence="1 2">
    <name type="scientific">Scheffersomyces spartinae</name>
    <dbReference type="NCBI Taxonomy" id="45513"/>
    <lineage>
        <taxon>Eukaryota</taxon>
        <taxon>Fungi</taxon>
        <taxon>Dikarya</taxon>
        <taxon>Ascomycota</taxon>
        <taxon>Saccharomycotina</taxon>
        <taxon>Pichiomycetes</taxon>
        <taxon>Debaryomycetaceae</taxon>
        <taxon>Scheffersomyces</taxon>
    </lineage>
</organism>
<comment type="caution">
    <text evidence="1">The sequence shown here is derived from an EMBL/GenBank/DDBJ whole genome shotgun (WGS) entry which is preliminary data.</text>
</comment>
<dbReference type="InterPro" id="IPR021848">
    <property type="entry name" value="HODM_asu-like"/>
</dbReference>
<sequence>MSRLCVRNSSLIFRRPFSIDQVVKAIVHPKGEDQQQQQSQPLPSQLEIPPRTVPFPTFTVPDDVETTQQATTNPSITKKQRDDLSFHLLRYIINTRPQVDLGTVNDWIHSQVTKFQHQISPSQFPKSKQELLRFYREDSKTQSMSLSWKSWWSITNSDKYSYGLYDSFSGVKSTPKEKVYSFELPFVDNPDMLVEVDTDYQLKRLGNLATLKFGGGKGRYLASSANSKKVVAFNYGWNNITKIGLRRTMGVLSLEKSDEELRQWWRSLGPVKSHKLQPVTLKHHAQFPTELASLTIDEDLIAKIQMIPWFEVEVIGEHFLNLVGAKYTAMNPRQSLEVFKHNVTDFITTKLQSNDIKLPIETHQNRATAMAYIALCSLQDPQLTEDFLKQFINVVDHDVWPERIKWTMYENQLPIYNMKGIKDIESIFRLPPIPRTSVASTLMTNKNTVNKSRYKALLEDGYSLGHSSYEFNLRRFLIQNLPLETIELNFPRLLALFRHHLFYRHVIREQFERIEAKEYRKLLIKHRFEGGVIPAQFMQIMAILTLYDNQVPNWLNQFIPIMCELYGTLSETDSNLLNKELLQEFKNEPYILSTWSLNNVGSATPVTQQFERNIDGIARETYKCSLSNERLRQLGKLYWEVMGLILNMKLDISGFVESNKEVSLLLNDTLLTKIGHILQDELKPDTLIGQCLSVDDKVALNGISTTYLESCIGHKFELYDPSIRQFGDIGNEVITDTQDILSIPVIAHTPPLSTLLQVNYNISRDYLKATTKLSIKQCLQMGDIISKMSSFGEAYLRYRLEKNLGGTTNDELYGSVKSLFQDKQFRKLIVEHSPGYSKLETTEQYRLLKLKATRNPYDDLRYYNWQFRQLIASVIYYDPLRFDSWLQHLVDHILSTKDHPLSSIQAFSWFFMKEYALLAIAVAVSLYLTKGEIRKLVGANQKKTIATTNDSKKSTSKLYTSDEPLPRATPLSITPEQVKNYDDRPWRPFRWPYHQTMSIFRLDINHWLDMDKYYWRYIEEKQRIFHTYGKENVDCLPEGEDASLELMEIVTDHMVARYPYLFTLLEDKGPGKGKIVRNEMTLEVLDMTHPMKQHPLIYVSKMAKEDFYLVKQDAVTGLHYLVAAAVPFPGGSFKVSEKLGKNLDIIHAEVPYYHEKLKKSMERWFERLGPNDPVERASWYITWDHKLRINNVYQSEENLPVVDPTEVDPKDFVVRVERQTLRRLPKSRAIIFTNHPIFYSLDEMKDEPLVPSLLKKIIFEASEPFIKYKNFSVHRDHIGPYLDQCIQAQIDKGLIQEETPVKTLPTYPFAYWAETDFDYVNGWTSPHTKKVDYTEKASKDVYIGNE</sequence>
<dbReference type="Pfam" id="PF11927">
    <property type="entry name" value="HODM_asu-like"/>
    <property type="match status" value="1"/>
</dbReference>
<dbReference type="Proteomes" id="UP000790833">
    <property type="component" value="Unassembled WGS sequence"/>
</dbReference>